<evidence type="ECO:0000256" key="9">
    <source>
        <dbReference type="ARBA" id="ARBA00040743"/>
    </source>
</evidence>
<evidence type="ECO:0000256" key="7">
    <source>
        <dbReference type="ARBA" id="ARBA00023186"/>
    </source>
</evidence>
<dbReference type="EMBL" id="JAEDAL010000005">
    <property type="protein sequence ID" value="MBH9553358.1"/>
    <property type="molecule type" value="Genomic_DNA"/>
</dbReference>
<comment type="subcellular location">
    <subcellularLocation>
        <location evidence="1">Cell inner membrane</location>
        <topology evidence="1">Single-pass type II membrane protein</topology>
        <orientation evidence="1">Periplasmic side</orientation>
    </subcellularLocation>
</comment>
<evidence type="ECO:0000259" key="12">
    <source>
        <dbReference type="PROSITE" id="PS50198"/>
    </source>
</evidence>
<evidence type="ECO:0000256" key="4">
    <source>
        <dbReference type="ARBA" id="ARBA00022692"/>
    </source>
</evidence>
<dbReference type="InterPro" id="IPR052029">
    <property type="entry name" value="PpiD_chaperone"/>
</dbReference>
<evidence type="ECO:0000256" key="5">
    <source>
        <dbReference type="ARBA" id="ARBA00022989"/>
    </source>
</evidence>
<dbReference type="Proteomes" id="UP000620139">
    <property type="component" value="Unassembled WGS sequence"/>
</dbReference>
<accession>A0A931J0N1</accession>
<reference evidence="13" key="1">
    <citation type="submission" date="2020-12" db="EMBL/GenBank/DDBJ databases">
        <title>The genome sequence of Inhella sp. 4Y17.</title>
        <authorList>
            <person name="Liu Y."/>
        </authorList>
    </citation>
    <scope>NUCLEOTIDE SEQUENCE</scope>
    <source>
        <strain evidence="13">4Y10</strain>
    </source>
</reference>
<keyword evidence="6" id="KW-0472">Membrane</keyword>
<evidence type="ECO:0000256" key="2">
    <source>
        <dbReference type="ARBA" id="ARBA00022475"/>
    </source>
</evidence>
<dbReference type="InterPro" id="IPR027304">
    <property type="entry name" value="Trigger_fact/SurA_dom_sf"/>
</dbReference>
<dbReference type="Pfam" id="PF13624">
    <property type="entry name" value="SurA_N_3"/>
    <property type="match status" value="1"/>
</dbReference>
<dbReference type="SUPFAM" id="SSF54534">
    <property type="entry name" value="FKBP-like"/>
    <property type="match status" value="1"/>
</dbReference>
<evidence type="ECO:0000256" key="10">
    <source>
        <dbReference type="ARBA" id="ARBA00042775"/>
    </source>
</evidence>
<dbReference type="PROSITE" id="PS50198">
    <property type="entry name" value="PPIC_PPIASE_2"/>
    <property type="match status" value="1"/>
</dbReference>
<evidence type="ECO:0000313" key="14">
    <source>
        <dbReference type="Proteomes" id="UP000620139"/>
    </source>
</evidence>
<keyword evidence="7" id="KW-0143">Chaperone</keyword>
<dbReference type="Gene3D" id="1.10.4030.10">
    <property type="entry name" value="Porin chaperone SurA, peptide-binding domain"/>
    <property type="match status" value="1"/>
</dbReference>
<evidence type="ECO:0000256" key="6">
    <source>
        <dbReference type="ARBA" id="ARBA00023136"/>
    </source>
</evidence>
<organism evidence="13 14">
    <name type="scientific">Inhella gelatinilytica</name>
    <dbReference type="NCBI Taxonomy" id="2795030"/>
    <lineage>
        <taxon>Bacteria</taxon>
        <taxon>Pseudomonadati</taxon>
        <taxon>Pseudomonadota</taxon>
        <taxon>Betaproteobacteria</taxon>
        <taxon>Burkholderiales</taxon>
        <taxon>Sphaerotilaceae</taxon>
        <taxon>Inhella</taxon>
    </lineage>
</organism>
<evidence type="ECO:0000256" key="3">
    <source>
        <dbReference type="ARBA" id="ARBA00022519"/>
    </source>
</evidence>
<keyword evidence="14" id="KW-1185">Reference proteome</keyword>
<keyword evidence="5" id="KW-1133">Transmembrane helix</keyword>
<dbReference type="GO" id="GO:0005886">
    <property type="term" value="C:plasma membrane"/>
    <property type="evidence" value="ECO:0007669"/>
    <property type="project" value="UniProtKB-SubCell"/>
</dbReference>
<keyword evidence="2" id="KW-1003">Cell membrane</keyword>
<dbReference type="GO" id="GO:0003755">
    <property type="term" value="F:peptidyl-prolyl cis-trans isomerase activity"/>
    <property type="evidence" value="ECO:0007669"/>
    <property type="project" value="UniProtKB-KW"/>
</dbReference>
<dbReference type="Pfam" id="PF00639">
    <property type="entry name" value="Rotamase"/>
    <property type="match status" value="1"/>
</dbReference>
<evidence type="ECO:0000256" key="1">
    <source>
        <dbReference type="ARBA" id="ARBA00004382"/>
    </source>
</evidence>
<sequence>MFEFVRTHQRWLQAILLLLILPSFVALGVQGYSSFADGVATKVASVDGRSVTQGEWDSAVREQAERVRRENPQVDAKLLDTPEAKRQALENLVTQRVIASSIVNQHLEIADARVQSVFSRSPSLAMLRTPEGKPNRALLAAQGMTAESFAERLRYDLAQQQAMAPGQMVPTSLTAAAKLAFDAVLQEREVNVLRLEPSAFRDQVLVQDDEVRKHYQLPETQKRWQQAERARIEYLVLDLEALRGKVQVSEDDLKAFYEQNKQRYGTAQERRARHILIKLEPKADAAAEKAARAQLEALQDTLRKDPKQFAELARKHSQDEVSAANGGDLDFFAREAMVKPFADAAFALKVGELSPIIRSDFGLHLIQLEAIRGGDVRKFDDVRAEIETEQRTELARKRYQELSEQFSNSVYEQADSLQPIAEKLGLKVATAEVMRKAQGGASGPLGSSKLLEAVFAEDSVRHKRNTEAVETAPQQLVSARIVEHFPAAAPDFERVKDAVKEQLVLERAAALAKKSGEEQLKALAADPDKAGAGAGWTGARKVSRGAASGMPRDMLERILRADGSKLPAVLGIDLGAGGYALVKLTQISAPDAQVVPPTQAAIEFGKALGAAESAAYLEALKRQYKAKILVDQKSEGSSK</sequence>
<dbReference type="InterPro" id="IPR046357">
    <property type="entry name" value="PPIase_dom_sf"/>
</dbReference>
<evidence type="ECO:0000256" key="8">
    <source>
        <dbReference type="ARBA" id="ARBA00038408"/>
    </source>
</evidence>
<dbReference type="Gene3D" id="3.10.50.40">
    <property type="match status" value="1"/>
</dbReference>
<proteinExistence type="inferred from homology"/>
<keyword evidence="11" id="KW-0413">Isomerase</keyword>
<comment type="similarity">
    <text evidence="8">Belongs to the PpiD chaperone family.</text>
</comment>
<evidence type="ECO:0000313" key="13">
    <source>
        <dbReference type="EMBL" id="MBH9553358.1"/>
    </source>
</evidence>
<dbReference type="RefSeq" id="WP_198100982.1">
    <property type="nucleotide sequence ID" value="NZ_JAEDAL010000005.1"/>
</dbReference>
<dbReference type="SUPFAM" id="SSF109998">
    <property type="entry name" value="Triger factor/SurA peptide-binding domain-like"/>
    <property type="match status" value="1"/>
</dbReference>
<dbReference type="PANTHER" id="PTHR47529">
    <property type="entry name" value="PEPTIDYL-PROLYL CIS-TRANS ISOMERASE D"/>
    <property type="match status" value="1"/>
</dbReference>
<dbReference type="AlphaFoldDB" id="A0A931J0N1"/>
<evidence type="ECO:0000256" key="11">
    <source>
        <dbReference type="PROSITE-ProRule" id="PRU00278"/>
    </source>
</evidence>
<gene>
    <name evidence="13" type="ORF">I7X43_10920</name>
</gene>
<name>A0A931J0N1_9BURK</name>
<protein>
    <recommendedName>
        <fullName evidence="9">Periplasmic chaperone PpiD</fullName>
    </recommendedName>
    <alternativeName>
        <fullName evidence="10">Periplasmic folding chaperone</fullName>
    </alternativeName>
</protein>
<keyword evidence="11" id="KW-0697">Rotamase</keyword>
<keyword evidence="4" id="KW-0812">Transmembrane</keyword>
<keyword evidence="3" id="KW-0997">Cell inner membrane</keyword>
<dbReference type="PANTHER" id="PTHR47529:SF1">
    <property type="entry name" value="PERIPLASMIC CHAPERONE PPID"/>
    <property type="match status" value="1"/>
</dbReference>
<comment type="caution">
    <text evidence="13">The sequence shown here is derived from an EMBL/GenBank/DDBJ whole genome shotgun (WGS) entry which is preliminary data.</text>
</comment>
<feature type="domain" description="PpiC" evidence="12">
    <location>
        <begin position="267"/>
        <end position="370"/>
    </location>
</feature>
<dbReference type="InterPro" id="IPR000297">
    <property type="entry name" value="PPIase_PpiC"/>
</dbReference>